<evidence type="ECO:0000256" key="1">
    <source>
        <dbReference type="SAM" id="MobiDB-lite"/>
    </source>
</evidence>
<accession>A0A452SYM9</accession>
<feature type="domain" description="NXF1/2/3/5-like leucine-rich repeat" evidence="2">
    <location>
        <begin position="1"/>
        <end position="100"/>
    </location>
</feature>
<reference evidence="3" key="1">
    <citation type="submission" date="2019-03" db="UniProtKB">
        <authorList>
            <consortium name="Ensembl"/>
        </authorList>
    </citation>
    <scope>IDENTIFICATION</scope>
</reference>
<feature type="region of interest" description="Disordered" evidence="1">
    <location>
        <begin position="60"/>
        <end position="88"/>
    </location>
</feature>
<organism evidence="3">
    <name type="scientific">Ursus maritimus</name>
    <name type="common">Polar bear</name>
    <name type="synonym">Thalarctos maritimus</name>
    <dbReference type="NCBI Taxonomy" id="29073"/>
    <lineage>
        <taxon>Eukaryota</taxon>
        <taxon>Metazoa</taxon>
        <taxon>Chordata</taxon>
        <taxon>Craniata</taxon>
        <taxon>Vertebrata</taxon>
        <taxon>Euteleostomi</taxon>
        <taxon>Mammalia</taxon>
        <taxon>Eutheria</taxon>
        <taxon>Laurasiatheria</taxon>
        <taxon>Carnivora</taxon>
        <taxon>Caniformia</taxon>
        <taxon>Ursidae</taxon>
        <taxon>Ursus</taxon>
    </lineage>
</organism>
<dbReference type="GO" id="GO:0005634">
    <property type="term" value="C:nucleus"/>
    <property type="evidence" value="ECO:0007669"/>
    <property type="project" value="TreeGrafter"/>
</dbReference>
<dbReference type="GO" id="GO:0016973">
    <property type="term" value="P:poly(A)+ mRNA export from nucleus"/>
    <property type="evidence" value="ECO:0007669"/>
    <property type="project" value="TreeGrafter"/>
</dbReference>
<dbReference type="InterPro" id="IPR030217">
    <property type="entry name" value="NXF_fam"/>
</dbReference>
<evidence type="ECO:0000259" key="2">
    <source>
        <dbReference type="Pfam" id="PF24048"/>
    </source>
</evidence>
<name>A0A452SYM9_URSMA</name>
<protein>
    <recommendedName>
        <fullName evidence="2">NXF1/2/3/5-like leucine-rich repeat domain-containing protein</fullName>
    </recommendedName>
</protein>
<dbReference type="OMA" id="PWDSELC"/>
<dbReference type="PANTHER" id="PTHR10662:SF12">
    <property type="entry name" value="NUCLEAR RNA EXPORT FACTOR 3"/>
    <property type="match status" value="1"/>
</dbReference>
<evidence type="ECO:0000313" key="3">
    <source>
        <dbReference type="Ensembl" id="ENSUMAP00000000521"/>
    </source>
</evidence>
<dbReference type="Ensembl" id="ENSUMAT00000000744.1">
    <property type="protein sequence ID" value="ENSUMAP00000000521.1"/>
    <property type="gene ID" value="ENSUMAG00000000633.1"/>
</dbReference>
<dbReference type="PANTHER" id="PTHR10662">
    <property type="entry name" value="NUCLEAR RNA EXPORT FACTOR"/>
    <property type="match status" value="1"/>
</dbReference>
<dbReference type="InterPro" id="IPR057125">
    <property type="entry name" value="NXF1/2/3/5-like_LRR"/>
</dbReference>
<dbReference type="GO" id="GO:0003723">
    <property type="term" value="F:RNA binding"/>
    <property type="evidence" value="ECO:0007669"/>
    <property type="project" value="TreeGrafter"/>
</dbReference>
<sequence>MVPSLRNSMAATLQTHEKNMPELLPSNPSNKTPCQLDSLCNTLQNAASIKNLNLSNSEVKSAGELDQGKSLQPEEMSASGSPPCTPFPDKSTNIRSVVHCVTPWDSELCLTVPVWRRQQLCAFGGTRGSMLSSPCPSPVLRRLLPFL</sequence>
<proteinExistence type="predicted"/>
<dbReference type="InterPro" id="IPR032675">
    <property type="entry name" value="LRR_dom_sf"/>
</dbReference>
<dbReference type="Gene3D" id="3.80.10.10">
    <property type="entry name" value="Ribonuclease Inhibitor"/>
    <property type="match status" value="1"/>
</dbReference>
<dbReference type="Pfam" id="PF24048">
    <property type="entry name" value="LRR_NXF1-5"/>
    <property type="match status" value="1"/>
</dbReference>
<dbReference type="AlphaFoldDB" id="A0A452SYM9"/>